<dbReference type="InterPro" id="IPR050109">
    <property type="entry name" value="HTH-type_TetR-like_transc_reg"/>
</dbReference>
<dbReference type="EMBL" id="SMKX01000068">
    <property type="protein sequence ID" value="TDD57696.1"/>
    <property type="molecule type" value="Genomic_DNA"/>
</dbReference>
<dbReference type="PROSITE" id="PS50977">
    <property type="entry name" value="HTH_TETR_2"/>
    <property type="match status" value="1"/>
</dbReference>
<reference evidence="6 7" key="1">
    <citation type="submission" date="2019-03" db="EMBL/GenBank/DDBJ databases">
        <title>Draft genome sequences of novel Actinobacteria.</title>
        <authorList>
            <person name="Sahin N."/>
            <person name="Ay H."/>
            <person name="Saygin H."/>
        </authorList>
    </citation>
    <scope>NUCLEOTIDE SEQUENCE [LARGE SCALE GENOMIC DNA]</scope>
    <source>
        <strain evidence="6 7">JCM 13523</strain>
    </source>
</reference>
<dbReference type="Proteomes" id="UP000295124">
    <property type="component" value="Unassembled WGS sequence"/>
</dbReference>
<dbReference type="PANTHER" id="PTHR30055">
    <property type="entry name" value="HTH-TYPE TRANSCRIPTIONAL REGULATOR RUTR"/>
    <property type="match status" value="1"/>
</dbReference>
<gene>
    <name evidence="6" type="ORF">E1263_22655</name>
</gene>
<dbReference type="Gene3D" id="1.10.357.10">
    <property type="entry name" value="Tetracycline Repressor, domain 2"/>
    <property type="match status" value="1"/>
</dbReference>
<keyword evidence="1" id="KW-0805">Transcription regulation</keyword>
<dbReference type="SUPFAM" id="SSF46689">
    <property type="entry name" value="Homeodomain-like"/>
    <property type="match status" value="1"/>
</dbReference>
<evidence type="ECO:0000256" key="2">
    <source>
        <dbReference type="ARBA" id="ARBA00023125"/>
    </source>
</evidence>
<evidence type="ECO:0000259" key="5">
    <source>
        <dbReference type="PROSITE" id="PS50977"/>
    </source>
</evidence>
<evidence type="ECO:0000313" key="7">
    <source>
        <dbReference type="Proteomes" id="UP000295124"/>
    </source>
</evidence>
<dbReference type="AlphaFoldDB" id="A0A4R4ZI31"/>
<feature type="domain" description="HTH tetR-type" evidence="5">
    <location>
        <begin position="14"/>
        <end position="72"/>
    </location>
</feature>
<keyword evidence="2 4" id="KW-0238">DNA-binding</keyword>
<protein>
    <submittedName>
        <fullName evidence="6">TetR/AcrR family transcriptional regulator</fullName>
    </submittedName>
</protein>
<dbReference type="GO" id="GO:0003700">
    <property type="term" value="F:DNA-binding transcription factor activity"/>
    <property type="evidence" value="ECO:0007669"/>
    <property type="project" value="TreeGrafter"/>
</dbReference>
<keyword evidence="3" id="KW-0804">Transcription</keyword>
<sequence length="206" mass="22656">MADSTSESESGTRSRTRRAIIEAAVLAFGRQRNASLGEIAIEAKVARSTLHRYFPDREALIRAMADDLLELVERTVDEADLGTGPPRLAFQRLIAGWFELGPRLFFLFNEPSLGSPEQAPWVKDFFARLDQAGKPLEGLIARGHAEGVFAQSLPPAWINRMLWWSVYIACEAVAEGEFTRYAAPAILLQTLETGLLTPGAGDPTRG</sequence>
<evidence type="ECO:0000256" key="3">
    <source>
        <dbReference type="ARBA" id="ARBA00023163"/>
    </source>
</evidence>
<dbReference type="RefSeq" id="WP_132170565.1">
    <property type="nucleotide sequence ID" value="NZ_SMKX01000068.1"/>
</dbReference>
<dbReference type="InterPro" id="IPR009057">
    <property type="entry name" value="Homeodomain-like_sf"/>
</dbReference>
<dbReference type="OrthoDB" id="5112469at2"/>
<evidence type="ECO:0000256" key="1">
    <source>
        <dbReference type="ARBA" id="ARBA00023015"/>
    </source>
</evidence>
<organism evidence="6 7">
    <name type="scientific">Kribbella antibiotica</name>
    <dbReference type="NCBI Taxonomy" id="190195"/>
    <lineage>
        <taxon>Bacteria</taxon>
        <taxon>Bacillati</taxon>
        <taxon>Actinomycetota</taxon>
        <taxon>Actinomycetes</taxon>
        <taxon>Propionibacteriales</taxon>
        <taxon>Kribbellaceae</taxon>
        <taxon>Kribbella</taxon>
    </lineage>
</organism>
<evidence type="ECO:0000256" key="4">
    <source>
        <dbReference type="PROSITE-ProRule" id="PRU00335"/>
    </source>
</evidence>
<dbReference type="PANTHER" id="PTHR30055:SF234">
    <property type="entry name" value="HTH-TYPE TRANSCRIPTIONAL REGULATOR BETI"/>
    <property type="match status" value="1"/>
</dbReference>
<dbReference type="GO" id="GO:0000976">
    <property type="term" value="F:transcription cis-regulatory region binding"/>
    <property type="evidence" value="ECO:0007669"/>
    <property type="project" value="TreeGrafter"/>
</dbReference>
<evidence type="ECO:0000313" key="6">
    <source>
        <dbReference type="EMBL" id="TDD57696.1"/>
    </source>
</evidence>
<feature type="DNA-binding region" description="H-T-H motif" evidence="4">
    <location>
        <begin position="35"/>
        <end position="54"/>
    </location>
</feature>
<keyword evidence="7" id="KW-1185">Reference proteome</keyword>
<accession>A0A4R4ZI31</accession>
<comment type="caution">
    <text evidence="6">The sequence shown here is derived from an EMBL/GenBank/DDBJ whole genome shotgun (WGS) entry which is preliminary data.</text>
</comment>
<name>A0A4R4ZI31_9ACTN</name>
<dbReference type="InterPro" id="IPR036271">
    <property type="entry name" value="Tet_transcr_reg_TetR-rel_C_sf"/>
</dbReference>
<proteinExistence type="predicted"/>
<dbReference type="Pfam" id="PF00440">
    <property type="entry name" value="TetR_N"/>
    <property type="match status" value="1"/>
</dbReference>
<dbReference type="SUPFAM" id="SSF48498">
    <property type="entry name" value="Tetracyclin repressor-like, C-terminal domain"/>
    <property type="match status" value="1"/>
</dbReference>
<dbReference type="InterPro" id="IPR001647">
    <property type="entry name" value="HTH_TetR"/>
</dbReference>